<dbReference type="Gene3D" id="3.30.470.20">
    <property type="entry name" value="ATP-grasp fold, B domain"/>
    <property type="match status" value="2"/>
</dbReference>
<organism evidence="1 2">
    <name type="scientific">Lysobacter hankyongensis</name>
    <dbReference type="NCBI Taxonomy" id="1176535"/>
    <lineage>
        <taxon>Bacteria</taxon>
        <taxon>Pseudomonadati</taxon>
        <taxon>Pseudomonadota</taxon>
        <taxon>Gammaproteobacteria</taxon>
        <taxon>Lysobacterales</taxon>
        <taxon>Lysobacteraceae</taxon>
        <taxon>Lysobacter</taxon>
    </lineage>
</organism>
<dbReference type="InterPro" id="IPR013815">
    <property type="entry name" value="ATP_grasp_subdomain_1"/>
</dbReference>
<gene>
    <name evidence="1" type="ORF">GCM10023307_18470</name>
</gene>
<reference evidence="2" key="1">
    <citation type="journal article" date="2019" name="Int. J. Syst. Evol. Microbiol.">
        <title>The Global Catalogue of Microorganisms (GCM) 10K type strain sequencing project: providing services to taxonomists for standard genome sequencing and annotation.</title>
        <authorList>
            <consortium name="The Broad Institute Genomics Platform"/>
            <consortium name="The Broad Institute Genome Sequencing Center for Infectious Disease"/>
            <person name="Wu L."/>
            <person name="Ma J."/>
        </authorList>
    </citation>
    <scope>NUCLEOTIDE SEQUENCE [LARGE SCALE GENOMIC DNA]</scope>
    <source>
        <strain evidence="2">JCM 18204</strain>
    </source>
</reference>
<dbReference type="PANTHER" id="PTHR21621:SF0">
    <property type="entry name" value="BETA-CITRYLGLUTAMATE SYNTHASE B-RELATED"/>
    <property type="match status" value="1"/>
</dbReference>
<protein>
    <recommendedName>
        <fullName evidence="3">ATP-grasp domain-containing protein</fullName>
    </recommendedName>
</protein>
<evidence type="ECO:0000313" key="2">
    <source>
        <dbReference type="Proteomes" id="UP001499959"/>
    </source>
</evidence>
<dbReference type="Proteomes" id="UP001499959">
    <property type="component" value="Unassembled WGS sequence"/>
</dbReference>
<dbReference type="SUPFAM" id="SSF56059">
    <property type="entry name" value="Glutathione synthetase ATP-binding domain-like"/>
    <property type="match status" value="1"/>
</dbReference>
<dbReference type="PANTHER" id="PTHR21621">
    <property type="entry name" value="RIBOSOMAL PROTEIN S6 MODIFICATION PROTEIN"/>
    <property type="match status" value="1"/>
</dbReference>
<evidence type="ECO:0008006" key="3">
    <source>
        <dbReference type="Google" id="ProtNLM"/>
    </source>
</evidence>
<name>A0ABP9BFE3_9GAMM</name>
<keyword evidence="2" id="KW-1185">Reference proteome</keyword>
<proteinExistence type="predicted"/>
<dbReference type="EMBL" id="BAABJE010000009">
    <property type="protein sequence ID" value="GAA4793333.1"/>
    <property type="molecule type" value="Genomic_DNA"/>
</dbReference>
<comment type="caution">
    <text evidence="1">The sequence shown here is derived from an EMBL/GenBank/DDBJ whole genome shotgun (WGS) entry which is preliminary data.</text>
</comment>
<evidence type="ECO:0000313" key="1">
    <source>
        <dbReference type="EMBL" id="GAA4793333.1"/>
    </source>
</evidence>
<dbReference type="RefSeq" id="WP_345303035.1">
    <property type="nucleotide sequence ID" value="NZ_BAABJE010000009.1"/>
</dbReference>
<dbReference type="Gene3D" id="3.30.1490.20">
    <property type="entry name" value="ATP-grasp fold, A domain"/>
    <property type="match status" value="1"/>
</dbReference>
<dbReference type="Gene3D" id="3.40.50.20">
    <property type="match status" value="1"/>
</dbReference>
<accession>A0ABP9BFE3</accession>
<sequence length="384" mass="42582">MPTHASPGNAHLRHDRQPLILSGLAHDVHAAAVCWALRRSGYRPVWARTLADDAMTPVSLHADDRDGLRFSGGIDPARTSSVWYRRPRLPDAFDRVAPADLDFVRDEWKRHVENVHATCAAAGDVLWVNRPDRGRAAENKLLQLQAAHRCGLRFPATLISSDPDEIRRFFAAHERIVYKPFATHSWRDGDGRIYSTYTRALDAEALQDDAALRLCPGIYQACVRKRYDLRVTVVGHRIFAVRIDTPAAEDGVVDWRAASLGGGSMSSRVALPHAWEVAVRRLMSTLGLVFGCIDLVADEHDELHFIEINQAGQFLFVEHDVPGVPLLRAVAAMLAEGRPDYALDTIADVSYAGFLEDPEQQAWWAEVAPGIRGADGRIPGVSEE</sequence>